<name>A0A0N4T5V4_BRUPA</name>
<accession>A0A0N4T5V4</accession>
<reference evidence="3" key="1">
    <citation type="submission" date="2017-02" db="UniProtKB">
        <authorList>
            <consortium name="WormBaseParasite"/>
        </authorList>
    </citation>
    <scope>IDENTIFICATION</scope>
</reference>
<dbReference type="EMBL" id="UZAD01001104">
    <property type="protein sequence ID" value="VDN84741.1"/>
    <property type="molecule type" value="Genomic_DNA"/>
</dbReference>
<dbReference type="WBParaSite" id="BPAG_0000358501-mRNA-1">
    <property type="protein sequence ID" value="BPAG_0000358501-mRNA-1"/>
    <property type="gene ID" value="BPAG_0000358501"/>
</dbReference>
<gene>
    <name evidence="1" type="ORF">BPAG_LOCUS3555</name>
</gene>
<dbReference type="PANTHER" id="PTHR43907:SF1">
    <property type="entry name" value="GH18 DOMAIN-CONTAINING PROTEIN"/>
    <property type="match status" value="1"/>
</dbReference>
<dbReference type="AlphaFoldDB" id="A0A0N4T5V4"/>
<proteinExistence type="predicted"/>
<reference evidence="1 2" key="2">
    <citation type="submission" date="2018-11" db="EMBL/GenBank/DDBJ databases">
        <authorList>
            <consortium name="Pathogen Informatics"/>
        </authorList>
    </citation>
    <scope>NUCLEOTIDE SEQUENCE [LARGE SCALE GENOMIC DNA]</scope>
</reference>
<organism evidence="3">
    <name type="scientific">Brugia pahangi</name>
    <name type="common">Filarial nematode worm</name>
    <dbReference type="NCBI Taxonomy" id="6280"/>
    <lineage>
        <taxon>Eukaryota</taxon>
        <taxon>Metazoa</taxon>
        <taxon>Ecdysozoa</taxon>
        <taxon>Nematoda</taxon>
        <taxon>Chromadorea</taxon>
        <taxon>Rhabditida</taxon>
        <taxon>Spirurina</taxon>
        <taxon>Spiruromorpha</taxon>
        <taxon>Filarioidea</taxon>
        <taxon>Onchocercidae</taxon>
        <taxon>Brugia</taxon>
    </lineage>
</organism>
<keyword evidence="2" id="KW-1185">Reference proteome</keyword>
<dbReference type="PANTHER" id="PTHR43907">
    <property type="entry name" value="SLEI FAMILY PROTEIN"/>
    <property type="match status" value="1"/>
</dbReference>
<evidence type="ECO:0000313" key="1">
    <source>
        <dbReference type="EMBL" id="VDN84741.1"/>
    </source>
</evidence>
<evidence type="ECO:0000313" key="3">
    <source>
        <dbReference type="WBParaSite" id="BPAG_0000358501-mRNA-1"/>
    </source>
</evidence>
<dbReference type="Proteomes" id="UP000278627">
    <property type="component" value="Unassembled WGS sequence"/>
</dbReference>
<evidence type="ECO:0000313" key="2">
    <source>
        <dbReference type="Proteomes" id="UP000278627"/>
    </source>
</evidence>
<protein>
    <submittedName>
        <fullName evidence="3">Glutamine and serine-rich protein 1</fullName>
    </submittedName>
</protein>
<sequence length="604" mass="65440">MAAVYTYDYQLLTSRSKFEQDWTLQTLQLQFATVLKRLNTISMPFAPASANTCNSFPNLTSLPVQTENGLNPNTSNWNPYSSFPVSQDWAQTGTINPSLCATLPNNLSFNPVAVQQLPPVYPNQHERNMHTRATTQIMNPCSMYPNAGDFFETFNDSVPLNTRESTQPSSPTSTLASQNAGICHFRPSDSEISAMVNGDLNNNFQQQEYKPKPKQTLSRKTQYGQPPTYVLNEYYSMTGLKTSTGIQQQTSTKQQHKFTNDLAGKGYAIQHVEQKSEKGDRLNSNGARYFSPEPISLYDMQEKALYIHRSRDRNGYLMQETERQYAPAISHCVPVISQCAPMISQCAPAVSQCAPIMSQCAPIMSQCTPTVLQCAPTVSQCAPIMSQCAPTVSQGAPIMSQCAPTVSQGAPILSQYAPAASQCAPIMSQCTPTVSQDAPILSQYAPAASQCAPIMSQCTPTVSQGAPILSQYAPAASQCAPIISQCAPTVSQCAPILSQYAPAASQCAPIMSQCAPTVSQCAPILSQYAPAASQCAPIISQCAPTVSQCAPAISNFRNATICGALDEDEDNQNVANLETGDLSAFKFNDHFLIKSLKYESDIEI</sequence>
<dbReference type="STRING" id="6280.A0A0N4T5V4"/>